<reference evidence="3" key="2">
    <citation type="submission" date="2020-05" db="EMBL/GenBank/DDBJ databases">
        <authorList>
            <person name="Kim H.-S."/>
            <person name="Proctor R.H."/>
            <person name="Brown D.W."/>
        </authorList>
    </citation>
    <scope>NUCLEOTIDE SEQUENCE</scope>
    <source>
        <strain evidence="3">NRRL 22465</strain>
    </source>
</reference>
<dbReference type="Gene3D" id="3.30.420.10">
    <property type="entry name" value="Ribonuclease H-like superfamily/Ribonuclease H"/>
    <property type="match status" value="1"/>
</dbReference>
<dbReference type="GO" id="GO:0005634">
    <property type="term" value="C:nucleus"/>
    <property type="evidence" value="ECO:0007669"/>
    <property type="project" value="TreeGrafter"/>
</dbReference>
<dbReference type="PANTHER" id="PTHR28083">
    <property type="entry name" value="GOOD FOR FULL DBP5 ACTIVITY PROTEIN 2"/>
    <property type="match status" value="1"/>
</dbReference>
<dbReference type="EMBL" id="JABEYC010000075">
    <property type="protein sequence ID" value="KAF4983219.1"/>
    <property type="molecule type" value="Genomic_DNA"/>
</dbReference>
<dbReference type="SUPFAM" id="SSF53098">
    <property type="entry name" value="Ribonuclease H-like"/>
    <property type="match status" value="1"/>
</dbReference>
<dbReference type="InterPro" id="IPR012337">
    <property type="entry name" value="RNaseH-like_sf"/>
</dbReference>
<evidence type="ECO:0000313" key="3">
    <source>
        <dbReference type="EMBL" id="KAF4983219.1"/>
    </source>
</evidence>
<feature type="compositionally biased region" description="Acidic residues" evidence="1">
    <location>
        <begin position="24"/>
        <end position="33"/>
    </location>
</feature>
<protein>
    <recommendedName>
        <fullName evidence="2">Gfd2/YDR514C-like C-terminal domain-containing protein</fullName>
    </recommendedName>
</protein>
<keyword evidence="4" id="KW-1185">Reference proteome</keyword>
<reference evidence="3" key="1">
    <citation type="journal article" date="2020" name="BMC Genomics">
        <title>Correction to: Identification and distribution of gene clusters required for synthesis of sphingolipid metabolism inhibitors in diverse species of the filamentous fungus Fusarium.</title>
        <authorList>
            <person name="Kim H.S."/>
            <person name="Lohmar J.M."/>
            <person name="Busman M."/>
            <person name="Brown D.W."/>
            <person name="Naumann T.A."/>
            <person name="Divon H.H."/>
            <person name="Lysoe E."/>
            <person name="Uhlig S."/>
            <person name="Proctor R.H."/>
        </authorList>
    </citation>
    <scope>NUCLEOTIDE SEQUENCE</scope>
    <source>
        <strain evidence="3">NRRL 22465</strain>
    </source>
</reference>
<name>A0A8H4UT74_9HYPO</name>
<accession>A0A8H4UT74</accession>
<dbReference type="Pfam" id="PF21762">
    <property type="entry name" value="DEDDh_C"/>
    <property type="match status" value="1"/>
</dbReference>
<feature type="region of interest" description="Disordered" evidence="1">
    <location>
        <begin position="21"/>
        <end position="48"/>
    </location>
</feature>
<evidence type="ECO:0000313" key="4">
    <source>
        <dbReference type="Proteomes" id="UP000635477"/>
    </source>
</evidence>
<dbReference type="InterPro" id="IPR036397">
    <property type="entry name" value="RNaseH_sf"/>
</dbReference>
<evidence type="ECO:0000256" key="1">
    <source>
        <dbReference type="SAM" id="MobiDB-lite"/>
    </source>
</evidence>
<feature type="domain" description="Gfd2/YDR514C-like C-terminal" evidence="2">
    <location>
        <begin position="296"/>
        <end position="477"/>
    </location>
</feature>
<sequence length="498" mass="56067">MPDLDARLEKLQLLLGQGVKLVDNEEDEEEDNSATDQPSEADRENSYGVVPSDDWLLDAAEVAWQQRSQFKAEVAADAAQGPVMSTRKAKAFDCSSFRVGEPLDKSFKFCPLKVMVSYPERFIGKANRPRAKPYFTDILSGRTWDFFYLHDPKEPARDPYLLIPSAQFELFLEEINMELGTSLRIPTGFNTDKFSMQFGEGGTPRPRYLRRSQDQTSLDARPWPSIDPTDIKAFEAASKPLQLTWRAKFRVVKSGFVPKSGNPEKAAMKKRQRDQMLRNTQGYLGLKGNPEGHDVVFICVDVEAIERAPNPISEIGFAILDTRDMKGVAPGAAGRGWWPTIKAHHLRVREYSGLRNHQFVKGCPDAFNFGKSTFPCEAEIREAIMAIMCPYLTDSRKIVIVGHDINQDIKYFRNLGIDLMALANLVDPVDTKDIHQAWRDSTNGRGLSSVLSELGFSSKNLHNAGNDAYYTLCAMLGIAIEQIREEEDEKSEMLNKVD</sequence>
<evidence type="ECO:0000259" key="2">
    <source>
        <dbReference type="Pfam" id="PF21762"/>
    </source>
</evidence>
<comment type="caution">
    <text evidence="3">The sequence shown here is derived from an EMBL/GenBank/DDBJ whole genome shotgun (WGS) entry which is preliminary data.</text>
</comment>
<proteinExistence type="predicted"/>
<dbReference type="OrthoDB" id="5953249at2759"/>
<dbReference type="Proteomes" id="UP000635477">
    <property type="component" value="Unassembled WGS sequence"/>
</dbReference>
<gene>
    <name evidence="3" type="ORF">FZEAL_1322</name>
</gene>
<dbReference type="PANTHER" id="PTHR28083:SF1">
    <property type="entry name" value="GOOD FOR FULL DBP5 ACTIVITY PROTEIN 2"/>
    <property type="match status" value="1"/>
</dbReference>
<dbReference type="AlphaFoldDB" id="A0A8H4UT74"/>
<organism evidence="3 4">
    <name type="scientific">Fusarium zealandicum</name>
    <dbReference type="NCBI Taxonomy" id="1053134"/>
    <lineage>
        <taxon>Eukaryota</taxon>
        <taxon>Fungi</taxon>
        <taxon>Dikarya</taxon>
        <taxon>Ascomycota</taxon>
        <taxon>Pezizomycotina</taxon>
        <taxon>Sordariomycetes</taxon>
        <taxon>Hypocreomycetidae</taxon>
        <taxon>Hypocreales</taxon>
        <taxon>Nectriaceae</taxon>
        <taxon>Fusarium</taxon>
        <taxon>Fusarium staphyleae species complex</taxon>
    </lineage>
</organism>
<dbReference type="InterPro" id="IPR048519">
    <property type="entry name" value="Gfd2/YDR514C-like_C"/>
</dbReference>
<dbReference type="GO" id="GO:0003676">
    <property type="term" value="F:nucleic acid binding"/>
    <property type="evidence" value="ECO:0007669"/>
    <property type="project" value="InterPro"/>
</dbReference>
<dbReference type="InterPro" id="IPR040151">
    <property type="entry name" value="Gfd2/YDR514C-like"/>
</dbReference>